<accession>A0ABP9CM17</accession>
<dbReference type="Proteomes" id="UP001501265">
    <property type="component" value="Unassembled WGS sequence"/>
</dbReference>
<evidence type="ECO:0000313" key="2">
    <source>
        <dbReference type="EMBL" id="GAA4810552.1"/>
    </source>
</evidence>
<evidence type="ECO:0000256" key="1">
    <source>
        <dbReference type="SAM" id="Phobius"/>
    </source>
</evidence>
<comment type="caution">
    <text evidence="2">The sequence shown here is derived from an EMBL/GenBank/DDBJ whole genome shotgun (WGS) entry which is preliminary data.</text>
</comment>
<keyword evidence="1" id="KW-0812">Transmembrane</keyword>
<name>A0ABP9CM17_9ACTN</name>
<feature type="transmembrane region" description="Helical" evidence="1">
    <location>
        <begin position="22"/>
        <end position="42"/>
    </location>
</feature>
<feature type="transmembrane region" description="Helical" evidence="1">
    <location>
        <begin position="201"/>
        <end position="226"/>
    </location>
</feature>
<proteinExistence type="predicted"/>
<dbReference type="EMBL" id="BAABIG010000050">
    <property type="protein sequence ID" value="GAA4810552.1"/>
    <property type="molecule type" value="Genomic_DNA"/>
</dbReference>
<gene>
    <name evidence="2" type="ORF">GCM10023220_46720</name>
</gene>
<evidence type="ECO:0000313" key="3">
    <source>
        <dbReference type="Proteomes" id="UP001501265"/>
    </source>
</evidence>
<feature type="transmembrane region" description="Helical" evidence="1">
    <location>
        <begin position="303"/>
        <end position="320"/>
    </location>
</feature>
<feature type="transmembrane region" description="Helical" evidence="1">
    <location>
        <begin position="101"/>
        <end position="122"/>
    </location>
</feature>
<keyword evidence="1" id="KW-0472">Membrane</keyword>
<feature type="transmembrane region" description="Helical" evidence="1">
    <location>
        <begin position="163"/>
        <end position="181"/>
    </location>
</feature>
<sequence>MTGRSGSTTCAASPRTAAVPPAVVPLYVLLLLLLALLLLAVVRLPWVGDLGLHAATVERLRHSLVSPGNPLVDADTPSPYYSPWTLVLGALAKAGGGSVFVVLRCGALAGLTLLVTGVWAYVRTLSARRAAPALALLCLTLLWGTDLFAWSGFLGLHSLALTAAYPSVFALGLSFHLWAGLTRVTGADRRAGWGAWLGLGVLWAVILLCHQFTGVVATLGALATVLAARSGRAAWGRLAAGLLLGAIVLGAWPYYDFFALSGAGSGLEDIHRSLYRDLPGRYWLVLLGVAALAARRRRDRRDALVLFFALGTLVCAAGGLSGHWSWGRALPAALIPAQLAAALEAARVGSRAARAAWAGALAVALAAGAWTQAGVLGYVVGRGTLPAAVESRYREPWEGYHWITPWVRYGDVVMARTHPARQIPAYGAYTVAPGYPDFFLPDEEERRAATGRYFAEGTPAGERRDIEREYGVRWVVDRGLPPGAARGLREVTGGPDGQVLYAVLP</sequence>
<organism evidence="2 3">
    <name type="scientific">Streptomyces ziwulingensis</name>
    <dbReference type="NCBI Taxonomy" id="1045501"/>
    <lineage>
        <taxon>Bacteria</taxon>
        <taxon>Bacillati</taxon>
        <taxon>Actinomycetota</taxon>
        <taxon>Actinomycetes</taxon>
        <taxon>Kitasatosporales</taxon>
        <taxon>Streptomycetaceae</taxon>
        <taxon>Streptomyces</taxon>
    </lineage>
</organism>
<keyword evidence="3" id="KW-1185">Reference proteome</keyword>
<keyword evidence="1" id="KW-1133">Transmembrane helix</keyword>
<protein>
    <recommendedName>
        <fullName evidence="4">Glycosyltransferase RgtA/B/C/D-like domain-containing protein</fullName>
    </recommendedName>
</protein>
<dbReference type="RefSeq" id="WP_425586558.1">
    <property type="nucleotide sequence ID" value="NZ_BAABIG010000050.1"/>
</dbReference>
<feature type="transmembrane region" description="Helical" evidence="1">
    <location>
        <begin position="134"/>
        <end position="156"/>
    </location>
</feature>
<evidence type="ECO:0008006" key="4">
    <source>
        <dbReference type="Google" id="ProtNLM"/>
    </source>
</evidence>
<feature type="transmembrane region" description="Helical" evidence="1">
    <location>
        <begin position="238"/>
        <end position="255"/>
    </location>
</feature>
<reference evidence="3" key="1">
    <citation type="journal article" date="2019" name="Int. J. Syst. Evol. Microbiol.">
        <title>The Global Catalogue of Microorganisms (GCM) 10K type strain sequencing project: providing services to taxonomists for standard genome sequencing and annotation.</title>
        <authorList>
            <consortium name="The Broad Institute Genomics Platform"/>
            <consortium name="The Broad Institute Genome Sequencing Center for Infectious Disease"/>
            <person name="Wu L."/>
            <person name="Ma J."/>
        </authorList>
    </citation>
    <scope>NUCLEOTIDE SEQUENCE [LARGE SCALE GENOMIC DNA]</scope>
    <source>
        <strain evidence="3">JCM 18081</strain>
    </source>
</reference>